<dbReference type="InterPro" id="IPR043128">
    <property type="entry name" value="Rev_trsase/Diguanyl_cyclase"/>
</dbReference>
<organism evidence="4 5">
    <name type="scientific">Bacillus selenitireducens (strain ATCC 700615 / DSM 15326 / MLS10)</name>
    <dbReference type="NCBI Taxonomy" id="439292"/>
    <lineage>
        <taxon>Bacteria</taxon>
        <taxon>Bacillati</taxon>
        <taxon>Bacillota</taxon>
        <taxon>Bacilli</taxon>
        <taxon>Bacillales</taxon>
        <taxon>Bacillaceae</taxon>
        <taxon>Salisediminibacterium</taxon>
    </lineage>
</organism>
<reference evidence="4" key="1">
    <citation type="submission" date="2009-10" db="EMBL/GenBank/DDBJ databases">
        <title>Complete sequence of Bacillus selenitireducens MLS10.</title>
        <authorList>
            <consortium name="US DOE Joint Genome Institute"/>
            <person name="Lucas S."/>
            <person name="Copeland A."/>
            <person name="Lapidus A."/>
            <person name="Glavina del Rio T."/>
            <person name="Dalin E."/>
            <person name="Tice H."/>
            <person name="Bruce D."/>
            <person name="Goodwin L."/>
            <person name="Pitluck S."/>
            <person name="Sims D."/>
            <person name="Brettin T."/>
            <person name="Detter J.C."/>
            <person name="Han C."/>
            <person name="Larimer F."/>
            <person name="Land M."/>
            <person name="Hauser L."/>
            <person name="Kyrpides N."/>
            <person name="Ovchinnikova G."/>
            <person name="Stolz J."/>
        </authorList>
    </citation>
    <scope>NUCLEOTIDE SEQUENCE [LARGE SCALE GENOMIC DNA]</scope>
    <source>
        <strain evidence="4">MLS10</strain>
    </source>
</reference>
<dbReference type="SMART" id="SM00267">
    <property type="entry name" value="GGDEF"/>
    <property type="match status" value="1"/>
</dbReference>
<evidence type="ECO:0000256" key="1">
    <source>
        <dbReference type="SAM" id="Phobius"/>
    </source>
</evidence>
<feature type="domain" description="GGDEF" evidence="3">
    <location>
        <begin position="404"/>
        <end position="536"/>
    </location>
</feature>
<dbReference type="Gene3D" id="3.30.450.20">
    <property type="entry name" value="PAS domain"/>
    <property type="match status" value="1"/>
</dbReference>
<dbReference type="InterPro" id="IPR000700">
    <property type="entry name" value="PAS-assoc_C"/>
</dbReference>
<feature type="transmembrane region" description="Helical" evidence="1">
    <location>
        <begin position="117"/>
        <end position="135"/>
    </location>
</feature>
<dbReference type="STRING" id="439292.Bsel_3283"/>
<dbReference type="SUPFAM" id="SSF55073">
    <property type="entry name" value="Nucleotide cyclase"/>
    <property type="match status" value="1"/>
</dbReference>
<dbReference type="Pfam" id="PF16927">
    <property type="entry name" value="HisKA_7TM"/>
    <property type="match status" value="1"/>
</dbReference>
<dbReference type="Gene3D" id="3.30.70.270">
    <property type="match status" value="1"/>
</dbReference>
<name>D6Y1H8_BACIE</name>
<protein>
    <submittedName>
        <fullName evidence="4">Diguanylate cyclase</fullName>
    </submittedName>
</protein>
<evidence type="ECO:0000259" key="3">
    <source>
        <dbReference type="PROSITE" id="PS50887"/>
    </source>
</evidence>
<feature type="transmembrane region" description="Helical" evidence="1">
    <location>
        <begin position="89"/>
        <end position="105"/>
    </location>
</feature>
<gene>
    <name evidence="4" type="ordered locus">Bsel_3283</name>
</gene>
<dbReference type="Proteomes" id="UP000000271">
    <property type="component" value="Chromosome"/>
</dbReference>
<dbReference type="KEGG" id="bse:Bsel_3283"/>
<dbReference type="PANTHER" id="PTHR46663">
    <property type="entry name" value="DIGUANYLATE CYCLASE DGCT-RELATED"/>
    <property type="match status" value="1"/>
</dbReference>
<dbReference type="InterPro" id="IPR029787">
    <property type="entry name" value="Nucleotide_cyclase"/>
</dbReference>
<dbReference type="InterPro" id="IPR000160">
    <property type="entry name" value="GGDEF_dom"/>
</dbReference>
<dbReference type="Pfam" id="PF00990">
    <property type="entry name" value="GGDEF"/>
    <property type="match status" value="1"/>
</dbReference>
<dbReference type="InterPro" id="IPR052163">
    <property type="entry name" value="DGC-Regulatory_Protein"/>
</dbReference>
<dbReference type="PROSITE" id="PS50887">
    <property type="entry name" value="GGDEF"/>
    <property type="match status" value="1"/>
</dbReference>
<dbReference type="CDD" id="cd01949">
    <property type="entry name" value="GGDEF"/>
    <property type="match status" value="1"/>
</dbReference>
<dbReference type="InterPro" id="IPR013656">
    <property type="entry name" value="PAS_4"/>
</dbReference>
<feature type="transmembrane region" description="Helical" evidence="1">
    <location>
        <begin position="200"/>
        <end position="223"/>
    </location>
</feature>
<dbReference type="InterPro" id="IPR031621">
    <property type="entry name" value="HisKA_7TM"/>
</dbReference>
<dbReference type="NCBIfam" id="TIGR00254">
    <property type="entry name" value="GGDEF"/>
    <property type="match status" value="1"/>
</dbReference>
<feature type="domain" description="PAC" evidence="2">
    <location>
        <begin position="322"/>
        <end position="375"/>
    </location>
</feature>
<dbReference type="Pfam" id="PF08448">
    <property type="entry name" value="PAS_4"/>
    <property type="match status" value="1"/>
</dbReference>
<dbReference type="InterPro" id="IPR035965">
    <property type="entry name" value="PAS-like_dom_sf"/>
</dbReference>
<keyword evidence="1" id="KW-1133">Transmembrane helix</keyword>
<feature type="transmembrane region" description="Helical" evidence="1">
    <location>
        <begin position="27"/>
        <end position="46"/>
    </location>
</feature>
<dbReference type="EMBL" id="CP001791">
    <property type="protein sequence ID" value="ADI00765.1"/>
    <property type="molecule type" value="Genomic_DNA"/>
</dbReference>
<feature type="transmembrane region" description="Helical" evidence="1">
    <location>
        <begin position="229"/>
        <end position="254"/>
    </location>
</feature>
<dbReference type="eggNOG" id="COG3706">
    <property type="taxonomic scope" value="Bacteria"/>
</dbReference>
<dbReference type="AlphaFoldDB" id="D6Y1H8"/>
<keyword evidence="5" id="KW-1185">Reference proteome</keyword>
<feature type="transmembrane region" description="Helical" evidence="1">
    <location>
        <begin position="58"/>
        <end position="77"/>
    </location>
</feature>
<dbReference type="SUPFAM" id="SSF55785">
    <property type="entry name" value="PYP-like sensor domain (PAS domain)"/>
    <property type="match status" value="1"/>
</dbReference>
<evidence type="ECO:0000313" key="5">
    <source>
        <dbReference type="Proteomes" id="UP000000271"/>
    </source>
</evidence>
<dbReference type="HOGENOM" id="CLU_025182_2_0_9"/>
<evidence type="ECO:0000313" key="4">
    <source>
        <dbReference type="EMBL" id="ADI00765.1"/>
    </source>
</evidence>
<evidence type="ECO:0000259" key="2">
    <source>
        <dbReference type="PROSITE" id="PS50113"/>
    </source>
</evidence>
<dbReference type="PROSITE" id="PS50113">
    <property type="entry name" value="PAC"/>
    <property type="match status" value="1"/>
</dbReference>
<dbReference type="PANTHER" id="PTHR46663:SF4">
    <property type="entry name" value="DIGUANYLATE CYCLASE DGCT-RELATED"/>
    <property type="match status" value="1"/>
</dbReference>
<keyword evidence="1" id="KW-0472">Membrane</keyword>
<sequence length="548" mass="62833">MTERFESCNKAISLVKVLSRMQWVHPYPYYLFLVGLLSLGLIIPLIRPPRTYGRNYLSLILSLAGVLLMLVALELFVTEEWAMLLLRNLQQIPLFFTPIVLFGLAREYSGYDSVRTVAWMALLSVPCLFFTGLIFSDEYHGLFRIESSIQTLWGLTQIQVEQTTLGFILSIYPIGVAVISGGIMLQNLIQDSPVNRAQHLLMFITYLIPLLNIIAVPLIPATLPGQMGFGFSIMAILLFILYYRFNLLVIWPVAKDRIFDAMKEGVLIFDRQYRLLEMNHAASDWLGRWAGSDMENGEEDVVSAWLEEDPAFHDAMRKRVRANTEREMVLEPDRTIMHLEVRSFPIARSRSGDEATLVIINDITAHKRYEDDLIRQATEDYLTGIANRRHFIDLYQKRHEQDHGSGSLLLLDLDHFKRVNDTYGHQTGDHVLRHFASLLESFFRDGFCGRIGGEEFGVYLPLTCDAAVEKARMFQDYLRDNPYVTTDKERIFTPVSTGVTEISADAPDFETVYRQADEAMYLAKENGRNQVVCHRDSCKQDNEQEDAK</sequence>
<proteinExistence type="predicted"/>
<keyword evidence="1" id="KW-0812">Transmembrane</keyword>
<accession>D6Y1H8</accession>
<feature type="transmembrane region" description="Helical" evidence="1">
    <location>
        <begin position="165"/>
        <end position="188"/>
    </location>
</feature>